<feature type="region of interest" description="Disordered" evidence="1">
    <location>
        <begin position="1"/>
        <end position="21"/>
    </location>
</feature>
<sequence>MAKKAHHPAAPGQFTPPTNDQVGYLNGSEALAGFGSRSFYVAQLPRAEANQMIIANHYSGRIVNNSYIHLGVWIGGVLRGALQFGYALNPVAGAQKFVAGTQVDQYLELNRMWLDDVAPRNSESRALSYAFKFIKRACPKVAWVQSFADERCGGWGVVYQAANFLYLGHHRTSFYELDGQAYHPMLLTAHKKSGQRGEFLRANKHRAVKRSLLQFRYIYLIKPAWRAKFKKAPLPFPKPGQVLPDRRRRKVSQRS</sequence>
<gene>
    <name evidence="2" type="ORF">HS968_22670</name>
</gene>
<name>A0A7G5DM20_9PSED</name>
<dbReference type="Pfam" id="PF25680">
    <property type="entry name" value="Mom"/>
    <property type="match status" value="1"/>
</dbReference>
<keyword evidence="3" id="KW-1185">Reference proteome</keyword>
<dbReference type="InterPro" id="IPR057895">
    <property type="entry name" value="Mom"/>
</dbReference>
<proteinExistence type="predicted"/>
<accession>A0A7G5DM20</accession>
<dbReference type="Proteomes" id="UP000515276">
    <property type="component" value="Chromosome"/>
</dbReference>
<protein>
    <submittedName>
        <fullName evidence="2">Uncharacterized protein</fullName>
    </submittedName>
</protein>
<evidence type="ECO:0000313" key="3">
    <source>
        <dbReference type="Proteomes" id="UP000515276"/>
    </source>
</evidence>
<organism evidence="2 3">
    <name type="scientific">Pseudomonas berkeleyensis</name>
    <dbReference type="NCBI Taxonomy" id="2726956"/>
    <lineage>
        <taxon>Bacteria</taxon>
        <taxon>Pseudomonadati</taxon>
        <taxon>Pseudomonadota</taxon>
        <taxon>Gammaproteobacteria</taxon>
        <taxon>Pseudomonadales</taxon>
        <taxon>Pseudomonadaceae</taxon>
        <taxon>Pseudomonas</taxon>
    </lineage>
</organism>
<evidence type="ECO:0000313" key="2">
    <source>
        <dbReference type="EMBL" id="QMV62795.1"/>
    </source>
</evidence>
<reference evidence="2 3" key="1">
    <citation type="journal article" date="2020" name="G3 (Bethesda)">
        <title>CeMbio - The Caenorhabditis elegans Microbiome Resource.</title>
        <authorList>
            <person name="Dirksen P."/>
            <person name="Assie A."/>
            <person name="Zimmermann J."/>
            <person name="Zhang F."/>
            <person name="Tietje A.M."/>
            <person name="Marsh S.A."/>
            <person name="Felix M.A."/>
            <person name="Shapira M."/>
            <person name="Kaleta C."/>
            <person name="Schulenburg H."/>
            <person name="Samuel B."/>
        </authorList>
    </citation>
    <scope>NUCLEOTIDE SEQUENCE [LARGE SCALE GENOMIC DNA]</scope>
    <source>
        <strain evidence="2 3">MSPm1</strain>
    </source>
</reference>
<dbReference type="EMBL" id="CP059139">
    <property type="protein sequence ID" value="QMV62795.1"/>
    <property type="molecule type" value="Genomic_DNA"/>
</dbReference>
<evidence type="ECO:0000256" key="1">
    <source>
        <dbReference type="SAM" id="MobiDB-lite"/>
    </source>
</evidence>
<dbReference type="RefSeq" id="WP_182368761.1">
    <property type="nucleotide sequence ID" value="NZ_CP059139.1"/>
</dbReference>
<dbReference type="AlphaFoldDB" id="A0A7G5DM20"/>